<evidence type="ECO:0000256" key="1">
    <source>
        <dbReference type="ARBA" id="ARBA00001946"/>
    </source>
</evidence>
<keyword evidence="7 12" id="KW-0479">Metal-binding</keyword>
<evidence type="ECO:0000313" key="14">
    <source>
        <dbReference type="Proteomes" id="UP001521137"/>
    </source>
</evidence>
<evidence type="ECO:0000313" key="13">
    <source>
        <dbReference type="EMBL" id="MCF2948452.1"/>
    </source>
</evidence>
<evidence type="ECO:0000256" key="4">
    <source>
        <dbReference type="ARBA" id="ARBA00016337"/>
    </source>
</evidence>
<dbReference type="InterPro" id="IPR024932">
    <property type="entry name" value="ApbE"/>
</dbReference>
<sequence length="286" mass="30963">MGSPCALSLYCESKLQFEDLIAKSLELVNRLEDTYSRFKPESLLSKVNSAAGSDATFPLDDECWQLFNYADSAYKISDGLFDVTSGVLRQVWDFKSNKLPPIDKLEAVVALVGWHKIKLQQDSFSLPHEGMELDLGGIVKEYAADLLASTLRLSGCEFGLVDMAGDIAVVGPHPDHSPWNIAISNPAATTKAIATIPLMSGGLASSGDYERFIMLDGERHSHILNPKTGMPVKGLAGVSVWAPKCVIAGTIATVAMLKGDLAKAWLIDVDCNYLAIDQNGQLDMKN</sequence>
<dbReference type="InterPro" id="IPR003374">
    <property type="entry name" value="ApbE-like_sf"/>
</dbReference>
<evidence type="ECO:0000256" key="11">
    <source>
        <dbReference type="ARBA" id="ARBA00048540"/>
    </source>
</evidence>
<evidence type="ECO:0000256" key="6">
    <source>
        <dbReference type="ARBA" id="ARBA00022679"/>
    </source>
</evidence>
<dbReference type="RefSeq" id="WP_235312241.1">
    <property type="nucleotide sequence ID" value="NZ_JAKGAS010000004.1"/>
</dbReference>
<protein>
    <recommendedName>
        <fullName evidence="4 12">FAD:protein FMN transferase</fullName>
        <ecNumber evidence="3 12">2.7.1.180</ecNumber>
    </recommendedName>
    <alternativeName>
        <fullName evidence="10 12">Flavin transferase</fullName>
    </alternativeName>
</protein>
<dbReference type="Pfam" id="PF02424">
    <property type="entry name" value="ApbE"/>
    <property type="match status" value="1"/>
</dbReference>
<dbReference type="PANTHER" id="PTHR30040:SF2">
    <property type="entry name" value="FAD:PROTEIN FMN TRANSFERASE"/>
    <property type="match status" value="1"/>
</dbReference>
<keyword evidence="6 12" id="KW-0808">Transferase</keyword>
<dbReference type="PIRSF" id="PIRSF006268">
    <property type="entry name" value="ApbE"/>
    <property type="match status" value="1"/>
</dbReference>
<evidence type="ECO:0000256" key="10">
    <source>
        <dbReference type="ARBA" id="ARBA00031306"/>
    </source>
</evidence>
<proteinExistence type="inferred from homology"/>
<evidence type="ECO:0000256" key="7">
    <source>
        <dbReference type="ARBA" id="ARBA00022723"/>
    </source>
</evidence>
<dbReference type="Proteomes" id="UP001521137">
    <property type="component" value="Unassembled WGS sequence"/>
</dbReference>
<dbReference type="EMBL" id="JAKGAS010000004">
    <property type="protein sequence ID" value="MCF2948452.1"/>
    <property type="molecule type" value="Genomic_DNA"/>
</dbReference>
<comment type="similarity">
    <text evidence="2 12">Belongs to the ApbE family.</text>
</comment>
<dbReference type="PANTHER" id="PTHR30040">
    <property type="entry name" value="THIAMINE BIOSYNTHESIS LIPOPROTEIN APBE"/>
    <property type="match status" value="1"/>
</dbReference>
<dbReference type="Gene3D" id="3.10.520.10">
    <property type="entry name" value="ApbE-like domains"/>
    <property type="match status" value="1"/>
</dbReference>
<name>A0ABS9D7U0_9ALTE</name>
<organism evidence="13 14">
    <name type="scientific">Paraglaciecola algarum</name>
    <dbReference type="NCBI Taxonomy" id="3050085"/>
    <lineage>
        <taxon>Bacteria</taxon>
        <taxon>Pseudomonadati</taxon>
        <taxon>Pseudomonadota</taxon>
        <taxon>Gammaproteobacteria</taxon>
        <taxon>Alteromonadales</taxon>
        <taxon>Alteromonadaceae</taxon>
        <taxon>Paraglaciecola</taxon>
    </lineage>
</organism>
<accession>A0ABS9D7U0</accession>
<comment type="caution">
    <text evidence="13">The sequence shown here is derived from an EMBL/GenBank/DDBJ whole genome shotgun (WGS) entry which is preliminary data.</text>
</comment>
<gene>
    <name evidence="13" type="ORF">L0668_10065</name>
</gene>
<dbReference type="SUPFAM" id="SSF143631">
    <property type="entry name" value="ApbE-like"/>
    <property type="match status" value="1"/>
</dbReference>
<evidence type="ECO:0000256" key="3">
    <source>
        <dbReference type="ARBA" id="ARBA00011955"/>
    </source>
</evidence>
<evidence type="ECO:0000256" key="5">
    <source>
        <dbReference type="ARBA" id="ARBA00022630"/>
    </source>
</evidence>
<keyword evidence="8 12" id="KW-0274">FAD</keyword>
<evidence type="ECO:0000256" key="8">
    <source>
        <dbReference type="ARBA" id="ARBA00022827"/>
    </source>
</evidence>
<comment type="catalytic activity">
    <reaction evidence="11 12">
        <text>L-threonyl-[protein] + FAD = FMN-L-threonyl-[protein] + AMP + H(+)</text>
        <dbReference type="Rhea" id="RHEA:36847"/>
        <dbReference type="Rhea" id="RHEA-COMP:11060"/>
        <dbReference type="Rhea" id="RHEA-COMP:11061"/>
        <dbReference type="ChEBI" id="CHEBI:15378"/>
        <dbReference type="ChEBI" id="CHEBI:30013"/>
        <dbReference type="ChEBI" id="CHEBI:57692"/>
        <dbReference type="ChEBI" id="CHEBI:74257"/>
        <dbReference type="ChEBI" id="CHEBI:456215"/>
        <dbReference type="EC" id="2.7.1.180"/>
    </reaction>
</comment>
<keyword evidence="5 12" id="KW-0285">Flavoprotein</keyword>
<keyword evidence="14" id="KW-1185">Reference proteome</keyword>
<reference evidence="13 14" key="1">
    <citation type="submission" date="2022-01" db="EMBL/GenBank/DDBJ databases">
        <title>Paraglaciecola sp. G1-23.</title>
        <authorList>
            <person name="Jin M.S."/>
            <person name="Han D.M."/>
            <person name="Kim H.M."/>
            <person name="Jeon C.O."/>
        </authorList>
    </citation>
    <scope>NUCLEOTIDE SEQUENCE [LARGE SCALE GENOMIC DNA]</scope>
    <source>
        <strain evidence="13 14">G1-23</strain>
    </source>
</reference>
<evidence type="ECO:0000256" key="2">
    <source>
        <dbReference type="ARBA" id="ARBA00008282"/>
    </source>
</evidence>
<evidence type="ECO:0000256" key="9">
    <source>
        <dbReference type="ARBA" id="ARBA00022842"/>
    </source>
</evidence>
<evidence type="ECO:0000256" key="12">
    <source>
        <dbReference type="PIRNR" id="PIRNR006268"/>
    </source>
</evidence>
<dbReference type="GO" id="GO:0016740">
    <property type="term" value="F:transferase activity"/>
    <property type="evidence" value="ECO:0007669"/>
    <property type="project" value="UniProtKB-KW"/>
</dbReference>
<keyword evidence="9 12" id="KW-0460">Magnesium</keyword>
<comment type="cofactor">
    <cofactor evidence="1">
        <name>Mg(2+)</name>
        <dbReference type="ChEBI" id="CHEBI:18420"/>
    </cofactor>
</comment>
<dbReference type="EC" id="2.7.1.180" evidence="3 12"/>